<organism evidence="11">
    <name type="scientific">Phaeodactylum tricornutum</name>
    <name type="common">Diatom</name>
    <dbReference type="NCBI Taxonomy" id="2850"/>
    <lineage>
        <taxon>Eukaryota</taxon>
        <taxon>Sar</taxon>
        <taxon>Stramenopiles</taxon>
        <taxon>Ochrophyta</taxon>
        <taxon>Bacillariophyta</taxon>
        <taxon>Bacillariophyceae</taxon>
        <taxon>Bacillariophycidae</taxon>
        <taxon>Naviculales</taxon>
        <taxon>Phaeodactylaceae</taxon>
        <taxon>Phaeodactylum</taxon>
    </lineage>
</organism>
<dbReference type="PANTHER" id="PTHR45624">
    <property type="entry name" value="MITOCHONDRIAL BASIC AMINO ACIDS TRANSPORTER-RELATED"/>
    <property type="match status" value="1"/>
</dbReference>
<keyword evidence="8 9" id="KW-0472">Membrane</keyword>
<evidence type="ECO:0000256" key="10">
    <source>
        <dbReference type="RuleBase" id="RU000488"/>
    </source>
</evidence>
<sequence length="391" mass="42895">MIPSESTVAVPSPSLKDSPRRRLTTTLQMHSRNNTTTNSSRCTAQSVTHSILAGYAAGVSGTLVGHPLDSAKVWLQTQSYQATSNTHANGNAAATGTSRGTAIHGSPLPPNSAARNMSTLAHIGNDKTRIAPLFSWARVRRLYKGVSGPLVTVGLVQSVNFATYDATRRLLHQRQEQRDSMPLLPYLHHDPIPHVGIAAATAGAVLATFTSPLLILKTQQQVHGVSFRQAFQRSFYVATNRNGVQKFQLSRMFAGFGPHLLSETLGRGVYFCCYESLKRYGMQHWQSEDTAASPTMFTRMASAAASGVFCWAFIFPLDMVRCRVYAQANVRDQPTLSALEWAQRLYREQQSWRAFYRGFSVTVLRAGPVAAAVLPIYDLTFEALAKQSLAT</sequence>
<dbReference type="PROSITE" id="PS50920">
    <property type="entry name" value="SOLCAR"/>
    <property type="match status" value="3"/>
</dbReference>
<comment type="subcellular location">
    <subcellularLocation>
        <location evidence="1">Mitochondrion membrane</location>
        <topology evidence="1">Multi-pass membrane protein</topology>
    </subcellularLocation>
</comment>
<dbReference type="EMBL" id="OU594956">
    <property type="protein sequence ID" value="CAG9281736.1"/>
    <property type="molecule type" value="Genomic_DNA"/>
</dbReference>
<evidence type="ECO:0000313" key="11">
    <source>
        <dbReference type="EMBL" id="CAG9281736.1"/>
    </source>
</evidence>
<dbReference type="SUPFAM" id="SSF103506">
    <property type="entry name" value="Mitochondrial carrier"/>
    <property type="match status" value="1"/>
</dbReference>
<keyword evidence="6" id="KW-1133">Transmembrane helix</keyword>
<dbReference type="PANTHER" id="PTHR45624:SF9">
    <property type="entry name" value="CARRIER PROTEIN, PUTATIVE (AFU_ORTHOLOGUE AFUA_4G06390)-RELATED"/>
    <property type="match status" value="1"/>
</dbReference>
<gene>
    <name evidence="11" type="ORF">PTTT1_LOCUS17409</name>
</gene>
<dbReference type="InterPro" id="IPR023395">
    <property type="entry name" value="MCP_dom_sf"/>
</dbReference>
<evidence type="ECO:0000256" key="1">
    <source>
        <dbReference type="ARBA" id="ARBA00004225"/>
    </source>
</evidence>
<dbReference type="Proteomes" id="UP000836788">
    <property type="component" value="Chromosome 15"/>
</dbReference>
<comment type="similarity">
    <text evidence="2 10">Belongs to the mitochondrial carrier (TC 2.A.29) family.</text>
</comment>
<evidence type="ECO:0000256" key="9">
    <source>
        <dbReference type="PROSITE-ProRule" id="PRU00282"/>
    </source>
</evidence>
<evidence type="ECO:0000256" key="3">
    <source>
        <dbReference type="ARBA" id="ARBA00022448"/>
    </source>
</evidence>
<name>A0A8J9X3S0_PHATR</name>
<evidence type="ECO:0000256" key="2">
    <source>
        <dbReference type="ARBA" id="ARBA00006375"/>
    </source>
</evidence>
<keyword evidence="7" id="KW-0496">Mitochondrion</keyword>
<accession>A0A8J9X3S0</accession>
<feature type="repeat" description="Solcar" evidence="9">
    <location>
        <begin position="45"/>
        <end position="170"/>
    </location>
</feature>
<evidence type="ECO:0008006" key="12">
    <source>
        <dbReference type="Google" id="ProtNLM"/>
    </source>
</evidence>
<proteinExistence type="inferred from homology"/>
<evidence type="ECO:0000256" key="6">
    <source>
        <dbReference type="ARBA" id="ARBA00022989"/>
    </source>
</evidence>
<keyword evidence="4 9" id="KW-0812">Transmembrane</keyword>
<evidence type="ECO:0000256" key="4">
    <source>
        <dbReference type="ARBA" id="ARBA00022692"/>
    </source>
</evidence>
<evidence type="ECO:0000256" key="8">
    <source>
        <dbReference type="ARBA" id="ARBA00023136"/>
    </source>
</evidence>
<dbReference type="InterPro" id="IPR050567">
    <property type="entry name" value="Mitochondrial_Carrier"/>
</dbReference>
<protein>
    <recommendedName>
        <fullName evidence="12">Mitochondrial carrier protein</fullName>
    </recommendedName>
</protein>
<dbReference type="GO" id="GO:0031966">
    <property type="term" value="C:mitochondrial membrane"/>
    <property type="evidence" value="ECO:0007669"/>
    <property type="project" value="UniProtKB-SubCell"/>
</dbReference>
<dbReference type="AlphaFoldDB" id="A0A8J9X3S0"/>
<keyword evidence="3 10" id="KW-0813">Transport</keyword>
<evidence type="ECO:0000256" key="7">
    <source>
        <dbReference type="ARBA" id="ARBA00023128"/>
    </source>
</evidence>
<dbReference type="Gene3D" id="1.50.40.10">
    <property type="entry name" value="Mitochondrial carrier domain"/>
    <property type="match status" value="2"/>
</dbReference>
<feature type="repeat" description="Solcar" evidence="9">
    <location>
        <begin position="294"/>
        <end position="383"/>
    </location>
</feature>
<dbReference type="Pfam" id="PF00153">
    <property type="entry name" value="Mito_carr"/>
    <property type="match status" value="3"/>
</dbReference>
<dbReference type="GO" id="GO:0022857">
    <property type="term" value="F:transmembrane transporter activity"/>
    <property type="evidence" value="ECO:0007669"/>
    <property type="project" value="TreeGrafter"/>
</dbReference>
<dbReference type="InterPro" id="IPR018108">
    <property type="entry name" value="MCP_transmembrane"/>
</dbReference>
<feature type="repeat" description="Solcar" evidence="9">
    <location>
        <begin position="190"/>
        <end position="280"/>
    </location>
</feature>
<reference evidence="11" key="1">
    <citation type="submission" date="2022-02" db="EMBL/GenBank/DDBJ databases">
        <authorList>
            <person name="Giguere J D."/>
        </authorList>
    </citation>
    <scope>NUCLEOTIDE SEQUENCE</scope>
    <source>
        <strain evidence="11">CCAP 1055/1</strain>
    </source>
</reference>
<evidence type="ECO:0000256" key="5">
    <source>
        <dbReference type="ARBA" id="ARBA00022737"/>
    </source>
</evidence>
<keyword evidence="5" id="KW-0677">Repeat</keyword>